<evidence type="ECO:0000313" key="1">
    <source>
        <dbReference type="EMBL" id="DAF88480.1"/>
    </source>
</evidence>
<proteinExistence type="predicted"/>
<sequence>MTRLTVMSAPRSKRTLNSLALQLYEDGIMSAIISMSFPCTENLVRT</sequence>
<dbReference type="EMBL" id="BK015986">
    <property type="protein sequence ID" value="DAF88480.1"/>
    <property type="molecule type" value="Genomic_DNA"/>
</dbReference>
<name>A0A8S5U200_9VIRU</name>
<accession>A0A8S5U200</accession>
<dbReference type="GO" id="GO:0016829">
    <property type="term" value="F:lyase activity"/>
    <property type="evidence" value="ECO:0007669"/>
    <property type="project" value="UniProtKB-KW"/>
</dbReference>
<keyword evidence="1" id="KW-0456">Lyase</keyword>
<reference evidence="1" key="1">
    <citation type="journal article" date="2021" name="Proc. Natl. Acad. Sci. U.S.A.">
        <title>A Catalog of Tens of Thousands of Viruses from Human Metagenomes Reveals Hidden Associations with Chronic Diseases.</title>
        <authorList>
            <person name="Tisza M.J."/>
            <person name="Buck C.B."/>
        </authorList>
    </citation>
    <scope>NUCLEOTIDE SEQUENCE</scope>
    <source>
        <strain evidence="1">CtNqM18</strain>
    </source>
</reference>
<organism evidence="1">
    <name type="scientific">Inoviridae sp. ctNqM18</name>
    <dbReference type="NCBI Taxonomy" id="2825780"/>
    <lineage>
        <taxon>Viruses</taxon>
        <taxon>Monodnaviria</taxon>
        <taxon>Loebvirae</taxon>
        <taxon>Hofneiviricota</taxon>
        <taxon>Faserviricetes</taxon>
        <taxon>Tubulavirales</taxon>
        <taxon>Inoviridae</taxon>
    </lineage>
</organism>
<protein>
    <submittedName>
        <fullName evidence="1">Cyanate lyase</fullName>
    </submittedName>
</protein>